<dbReference type="PROSITE" id="PS51257">
    <property type="entry name" value="PROKAR_LIPOPROTEIN"/>
    <property type="match status" value="1"/>
</dbReference>
<reference evidence="2 3" key="1">
    <citation type="submission" date="2018-09" db="EMBL/GenBank/DDBJ databases">
        <title>Genome sequencing of strain 6GH32-13.</title>
        <authorList>
            <person name="Weon H.-Y."/>
            <person name="Heo J."/>
            <person name="Kwon S.-W."/>
        </authorList>
    </citation>
    <scope>NUCLEOTIDE SEQUENCE [LARGE SCALE GENOMIC DNA]</scope>
    <source>
        <strain evidence="2 3">5GH32-13</strain>
    </source>
</reference>
<keyword evidence="3" id="KW-1185">Reference proteome</keyword>
<proteinExistence type="predicted"/>
<accession>A0A3B7MNL0</accession>
<protein>
    <submittedName>
        <fullName evidence="2">DUF4382 domain-containing protein</fullName>
    </submittedName>
</protein>
<name>A0A3B7MNL0_9BACT</name>
<dbReference type="KEGG" id="pseg:D3H65_17890"/>
<gene>
    <name evidence="2" type="ORF">D3H65_17890</name>
</gene>
<dbReference type="RefSeq" id="WP_119051619.1">
    <property type="nucleotide sequence ID" value="NZ_CP032157.1"/>
</dbReference>
<dbReference type="Gene3D" id="2.60.40.1120">
    <property type="entry name" value="Carboxypeptidase-like, regulatory domain"/>
    <property type="match status" value="1"/>
</dbReference>
<dbReference type="InterPro" id="IPR025491">
    <property type="entry name" value="DUF4382"/>
</dbReference>
<dbReference type="Pfam" id="PF14321">
    <property type="entry name" value="DUF4382"/>
    <property type="match status" value="1"/>
</dbReference>
<evidence type="ECO:0000313" key="2">
    <source>
        <dbReference type="EMBL" id="AXY75738.1"/>
    </source>
</evidence>
<feature type="domain" description="DUF4382" evidence="1">
    <location>
        <begin position="41"/>
        <end position="200"/>
    </location>
</feature>
<sequence length="290" mass="32160">MTTKGRLLGLGSMVLTIAVVLFACSKDSSTQDDPVPAGKQEVKLFLSDDPALFDKVLIDIKSVKVLVDTCDKNKDDDDHHGNHDDDDDDKCVNWETLNITPGVYDLLTLRNGADTLLASGLIPEGRIKKIKIELGANNSLVKDSVNYPLTLFPGTQATITLKLKGGEWDEWSPGRSQLWLDFDVSRSIIRVRDGKFYLLPVIRLFTIKTTGSLEGQVLPKDAYPVVSVYNATDTGYAIPWINGQFKVRGLKEGTYSVFVNASNGYQDTTITGVEIRRNRETKLDKVILHK</sequence>
<dbReference type="AlphaFoldDB" id="A0A3B7MNL0"/>
<dbReference type="OrthoDB" id="2111471at2"/>
<organism evidence="2 3">
    <name type="scientific">Paraflavitalea soli</name>
    <dbReference type="NCBI Taxonomy" id="2315862"/>
    <lineage>
        <taxon>Bacteria</taxon>
        <taxon>Pseudomonadati</taxon>
        <taxon>Bacteroidota</taxon>
        <taxon>Chitinophagia</taxon>
        <taxon>Chitinophagales</taxon>
        <taxon>Chitinophagaceae</taxon>
        <taxon>Paraflavitalea</taxon>
    </lineage>
</organism>
<evidence type="ECO:0000313" key="3">
    <source>
        <dbReference type="Proteomes" id="UP000263900"/>
    </source>
</evidence>
<evidence type="ECO:0000259" key="1">
    <source>
        <dbReference type="Pfam" id="PF14321"/>
    </source>
</evidence>
<dbReference type="Proteomes" id="UP000263900">
    <property type="component" value="Chromosome"/>
</dbReference>
<dbReference type="EMBL" id="CP032157">
    <property type="protein sequence ID" value="AXY75738.1"/>
    <property type="molecule type" value="Genomic_DNA"/>
</dbReference>